<dbReference type="Gene3D" id="3.30.70.20">
    <property type="match status" value="2"/>
</dbReference>
<feature type="compositionally biased region" description="Basic and acidic residues" evidence="5">
    <location>
        <begin position="627"/>
        <end position="644"/>
    </location>
</feature>
<feature type="domain" description="4Fe-4S ferredoxin-type" evidence="6">
    <location>
        <begin position="488"/>
        <end position="517"/>
    </location>
</feature>
<keyword evidence="2" id="KW-0479">Metal-binding</keyword>
<dbReference type="PROSITE" id="PS00198">
    <property type="entry name" value="4FE4S_FER_1"/>
    <property type="match status" value="2"/>
</dbReference>
<keyword evidence="4" id="KW-0411">Iron-sulfur</keyword>
<dbReference type="InterPro" id="IPR050572">
    <property type="entry name" value="Fe-S_Ferredoxin"/>
</dbReference>
<name>A0A1I6MW62_9RHOB</name>
<dbReference type="SUPFAM" id="SSF54862">
    <property type="entry name" value="4Fe-4S ferredoxins"/>
    <property type="match status" value="1"/>
</dbReference>
<evidence type="ECO:0000256" key="1">
    <source>
        <dbReference type="ARBA" id="ARBA00022485"/>
    </source>
</evidence>
<evidence type="ECO:0000256" key="2">
    <source>
        <dbReference type="ARBA" id="ARBA00022723"/>
    </source>
</evidence>
<dbReference type="GO" id="GO:0046872">
    <property type="term" value="F:metal ion binding"/>
    <property type="evidence" value="ECO:0007669"/>
    <property type="project" value="UniProtKB-KW"/>
</dbReference>
<dbReference type="PANTHER" id="PTHR43687">
    <property type="entry name" value="ADENYLYLSULFATE REDUCTASE, BETA SUBUNIT"/>
    <property type="match status" value="1"/>
</dbReference>
<keyword evidence="3" id="KW-0408">Iron</keyword>
<reference evidence="7 8" key="1">
    <citation type="submission" date="2016-10" db="EMBL/GenBank/DDBJ databases">
        <authorList>
            <person name="de Groot N.N."/>
        </authorList>
    </citation>
    <scope>NUCLEOTIDE SEQUENCE [LARGE SCALE GENOMIC DNA]</scope>
    <source>
        <strain evidence="7 8">DSM 29433</strain>
    </source>
</reference>
<feature type="domain" description="4Fe-4S ferredoxin-type" evidence="6">
    <location>
        <begin position="519"/>
        <end position="548"/>
    </location>
</feature>
<dbReference type="PROSITE" id="PS51379">
    <property type="entry name" value="4FE4S_FER_2"/>
    <property type="match status" value="3"/>
</dbReference>
<dbReference type="PANTHER" id="PTHR43687:SF4">
    <property type="entry name" value="BLR5484 PROTEIN"/>
    <property type="match status" value="1"/>
</dbReference>
<keyword evidence="1" id="KW-0004">4Fe-4S</keyword>
<gene>
    <name evidence="7" type="ORF">SAMN05444714_2435</name>
</gene>
<dbReference type="OrthoDB" id="9800445at2"/>
<accession>A0A1I6MW62</accession>
<dbReference type="AlphaFoldDB" id="A0A1I6MW62"/>
<dbReference type="GO" id="GO:0051539">
    <property type="term" value="F:4 iron, 4 sulfur cluster binding"/>
    <property type="evidence" value="ECO:0007669"/>
    <property type="project" value="UniProtKB-KW"/>
</dbReference>
<dbReference type="Pfam" id="PF13187">
    <property type="entry name" value="Fer4_9"/>
    <property type="match status" value="1"/>
</dbReference>
<dbReference type="STRING" id="1123755.SAMN05444714_2435"/>
<feature type="region of interest" description="Disordered" evidence="5">
    <location>
        <begin position="618"/>
        <end position="644"/>
    </location>
</feature>
<evidence type="ECO:0000313" key="8">
    <source>
        <dbReference type="Proteomes" id="UP000198926"/>
    </source>
</evidence>
<keyword evidence="8" id="KW-1185">Reference proteome</keyword>
<dbReference type="EMBL" id="FOZM01000002">
    <property type="protein sequence ID" value="SFS19955.1"/>
    <property type="molecule type" value="Genomic_DNA"/>
</dbReference>
<organism evidence="7 8">
    <name type="scientific">Yoonia litorea</name>
    <dbReference type="NCBI Taxonomy" id="1123755"/>
    <lineage>
        <taxon>Bacteria</taxon>
        <taxon>Pseudomonadati</taxon>
        <taxon>Pseudomonadota</taxon>
        <taxon>Alphaproteobacteria</taxon>
        <taxon>Rhodobacterales</taxon>
        <taxon>Paracoccaceae</taxon>
        <taxon>Yoonia</taxon>
    </lineage>
</organism>
<dbReference type="Proteomes" id="UP000198926">
    <property type="component" value="Unassembled WGS sequence"/>
</dbReference>
<proteinExistence type="predicted"/>
<protein>
    <submittedName>
        <fullName evidence="7">4Fe-4S dicluster domain-containing protein</fullName>
    </submittedName>
</protein>
<evidence type="ECO:0000256" key="5">
    <source>
        <dbReference type="SAM" id="MobiDB-lite"/>
    </source>
</evidence>
<evidence type="ECO:0000256" key="4">
    <source>
        <dbReference type="ARBA" id="ARBA00023014"/>
    </source>
</evidence>
<sequence>MTVEFMICPCTGLSADQARTLSTMTPHQVRFASHFMCDATKLSPEDVAQVICCHKSIEHFEARAYDSDVPAPAVVDLRAVSGWSGQHPAPLAKLAALLNDAATPAAPAKTLDVISEGRCLVVGDQAVATEAARQLAPYLSVTLLLKGSDNQPDIDGVEVIVGKLRSATGALGQFDVTLDALQLPHPGSSEVPTLSEPRDGGRSTCDVILDLRGDTPLFPAHEKREGYLRADPAHPAAVSAAVLAASHLTGTFEKPLYVQTEALLCAHSRAGQTGCSRCLDLCPTGAISPNGDHVSIDPMVCAGCGACAAACPSEAIRYDAPPTSVTIRRVQSLAQTIIANGVEAPKLLIHDGHGAEMIRLVRRHYDGLDADVIPLHVTAVGTFGHAEILAAAAAGFVEIAILPGPLADRDAIASQVALATALAGKTRILIADIADPETLADVFEAGTMPPQHQSVRPLGSRRQIARTAAKALNPEQDIVALPTGAPYGAIAVDTDSCTLCLSCVSLCPSGALGDNSDKPQLRFQEDACLQCGICATICPEKAISLTPQFDLTDAALEQRILNEEEPFACISCNTLFGSKKTIDRITEKLAGHSMFAGSDRLAMIQMCDDCRVAHQMHSEDQPLSGGERPRPRTTDDYLSARRDH</sequence>
<dbReference type="Pfam" id="PF12838">
    <property type="entry name" value="Fer4_7"/>
    <property type="match status" value="1"/>
</dbReference>
<evidence type="ECO:0000259" key="6">
    <source>
        <dbReference type="PROSITE" id="PS51379"/>
    </source>
</evidence>
<dbReference type="InterPro" id="IPR017896">
    <property type="entry name" value="4Fe4S_Fe-S-bd"/>
</dbReference>
<evidence type="ECO:0000313" key="7">
    <source>
        <dbReference type="EMBL" id="SFS19955.1"/>
    </source>
</evidence>
<feature type="domain" description="4Fe-4S ferredoxin-type" evidence="6">
    <location>
        <begin position="292"/>
        <end position="321"/>
    </location>
</feature>
<dbReference type="InterPro" id="IPR017900">
    <property type="entry name" value="4Fe4S_Fe_S_CS"/>
</dbReference>
<evidence type="ECO:0000256" key="3">
    <source>
        <dbReference type="ARBA" id="ARBA00023004"/>
    </source>
</evidence>